<evidence type="ECO:0000313" key="1">
    <source>
        <dbReference type="EMBL" id="EHB10790.1"/>
    </source>
</evidence>
<dbReference type="InParanoid" id="G5BNC9"/>
<proteinExistence type="predicted"/>
<organism evidence="1 2">
    <name type="scientific">Heterocephalus glaber</name>
    <name type="common">Naked mole rat</name>
    <dbReference type="NCBI Taxonomy" id="10181"/>
    <lineage>
        <taxon>Eukaryota</taxon>
        <taxon>Metazoa</taxon>
        <taxon>Chordata</taxon>
        <taxon>Craniata</taxon>
        <taxon>Vertebrata</taxon>
        <taxon>Euteleostomi</taxon>
        <taxon>Mammalia</taxon>
        <taxon>Eutheria</taxon>
        <taxon>Euarchontoglires</taxon>
        <taxon>Glires</taxon>
        <taxon>Rodentia</taxon>
        <taxon>Hystricomorpha</taxon>
        <taxon>Bathyergidae</taxon>
        <taxon>Heterocephalus</taxon>
    </lineage>
</organism>
<dbReference type="SUPFAM" id="SSF49899">
    <property type="entry name" value="Concanavalin A-like lectins/glucanases"/>
    <property type="match status" value="1"/>
</dbReference>
<sequence>MAMGRRSGAQRLLSRHQHQKLIQTARGKVNACFPEIIHEIKQLQTKVLDFVAKEKMAAMGKRGSSIQLSHNRLLKQEGEFPMLQNLPACIEPLIGTNCEETQSFLQLPENLAELPTQLVDMGVSFINQLFLKGYCNLNFDPSTASEELFLFKETHSVLNLGIPLEPSASGGPLLGFKQWPQVLSSRVATRATASATCWATTPYSWGLEWDSLSLSVWHGNSQTVLRGAHHRALGVALDLGAGCLSYSVAVGERLLYRFLTAFLQPL</sequence>
<dbReference type="STRING" id="10181.G5BNC9"/>
<reference evidence="1 2" key="1">
    <citation type="journal article" date="2011" name="Nature">
        <title>Genome sequencing reveals insights into physiology and longevity of the naked mole rat.</title>
        <authorList>
            <person name="Kim E.B."/>
            <person name="Fang X."/>
            <person name="Fushan A.A."/>
            <person name="Huang Z."/>
            <person name="Lobanov A.V."/>
            <person name="Han L."/>
            <person name="Marino S.M."/>
            <person name="Sun X."/>
            <person name="Turanov A.A."/>
            <person name="Yang P."/>
            <person name="Yim S.H."/>
            <person name="Zhao X."/>
            <person name="Kasaikina M.V."/>
            <person name="Stoletzki N."/>
            <person name="Peng C."/>
            <person name="Polak P."/>
            <person name="Xiong Z."/>
            <person name="Kiezun A."/>
            <person name="Zhu Y."/>
            <person name="Chen Y."/>
            <person name="Kryukov G.V."/>
            <person name="Zhang Q."/>
            <person name="Peshkin L."/>
            <person name="Yang L."/>
            <person name="Bronson R.T."/>
            <person name="Buffenstein R."/>
            <person name="Wang B."/>
            <person name="Han C."/>
            <person name="Li Q."/>
            <person name="Chen L."/>
            <person name="Zhao W."/>
            <person name="Sunyaev S.R."/>
            <person name="Park T.J."/>
            <person name="Zhang G."/>
            <person name="Wang J."/>
            <person name="Gladyshev V.N."/>
        </authorList>
    </citation>
    <scope>NUCLEOTIDE SEQUENCE [LARGE SCALE GENOMIC DNA]</scope>
</reference>
<dbReference type="EMBL" id="JH171126">
    <property type="protein sequence ID" value="EHB10790.1"/>
    <property type="molecule type" value="Genomic_DNA"/>
</dbReference>
<dbReference type="InterPro" id="IPR013320">
    <property type="entry name" value="ConA-like_dom_sf"/>
</dbReference>
<gene>
    <name evidence="1" type="ORF">GW7_04483</name>
</gene>
<protein>
    <submittedName>
        <fullName evidence="1">Uncharacterized protein</fullName>
    </submittedName>
</protein>
<evidence type="ECO:0000313" key="2">
    <source>
        <dbReference type="Proteomes" id="UP000006813"/>
    </source>
</evidence>
<accession>G5BNC9</accession>
<dbReference type="Gene3D" id="2.60.120.920">
    <property type="match status" value="1"/>
</dbReference>
<name>G5BNC9_HETGA</name>
<dbReference type="AlphaFoldDB" id="G5BNC9"/>
<dbReference type="Proteomes" id="UP000006813">
    <property type="component" value="Unassembled WGS sequence"/>
</dbReference>
<dbReference type="InterPro" id="IPR043136">
    <property type="entry name" value="B30.2/SPRY_sf"/>
</dbReference>